<dbReference type="PIRSF" id="PIRSF006078">
    <property type="entry name" value="GlxK"/>
    <property type="match status" value="1"/>
</dbReference>
<dbReference type="InterPro" id="IPR018197">
    <property type="entry name" value="Glycerate_kinase_RE-like"/>
</dbReference>
<dbReference type="SUPFAM" id="SSF110738">
    <property type="entry name" value="Glycerate kinase I"/>
    <property type="match status" value="1"/>
</dbReference>
<dbReference type="Proteomes" id="UP001252875">
    <property type="component" value="Unassembled WGS sequence"/>
</dbReference>
<dbReference type="InterPro" id="IPR018193">
    <property type="entry name" value="Glyc_kinase_flavodox-like_fold"/>
</dbReference>
<dbReference type="Pfam" id="PF02595">
    <property type="entry name" value="Gly_kinase"/>
    <property type="match status" value="1"/>
</dbReference>
<dbReference type="Gene3D" id="3.90.1510.10">
    <property type="entry name" value="Glycerate kinase, domain 2"/>
    <property type="match status" value="1"/>
</dbReference>
<comment type="caution">
    <text evidence="5">The sequence shown here is derived from an EMBL/GenBank/DDBJ whole genome shotgun (WGS) entry which is preliminary data.</text>
</comment>
<dbReference type="PANTHER" id="PTHR21599">
    <property type="entry name" value="GLYCERATE KINASE"/>
    <property type="match status" value="1"/>
</dbReference>
<dbReference type="EMBL" id="JARPYI010000005">
    <property type="protein sequence ID" value="MDT2600244.1"/>
    <property type="molecule type" value="Genomic_DNA"/>
</dbReference>
<protein>
    <submittedName>
        <fullName evidence="5">Glycerate kinase</fullName>
    </submittedName>
</protein>
<reference evidence="5 6" key="1">
    <citation type="submission" date="2023-03" db="EMBL/GenBank/DDBJ databases">
        <authorList>
            <person name="Shen W."/>
            <person name="Cai J."/>
        </authorList>
    </citation>
    <scope>NUCLEOTIDE SEQUENCE [LARGE SCALE GENOMIC DNA]</scope>
    <source>
        <strain evidence="5 6">D6-4</strain>
    </source>
</reference>
<evidence type="ECO:0000313" key="5">
    <source>
        <dbReference type="EMBL" id="MDT2600244.1"/>
    </source>
</evidence>
<dbReference type="Gene3D" id="3.40.50.10350">
    <property type="entry name" value="Glycerate kinase, domain 1"/>
    <property type="match status" value="1"/>
</dbReference>
<sequence length="378" mass="40728">MKILVAIDSFKGSATSKEINAAVSQGIKNLAPEVHIETLSVADGGEGTSAAFHENGQGKLMQINALDLFDRPVQANYCLIDGKTAVVEVAETAGIYYLNKEYESNQASSFGFGKMLHSIAIENPQIEKFLIGLGGSGINDAGIGMMQALGVSFKKSDGSEIGRGTTDIINITEIDDSGLDNVLKDKEIILLSDVKISLIGPNGATFVFGSQKGIEDLAKVDQALAHYAKKLYEKFGIDYSNTAGTGAAGGLGISFLHFFNSHFVSGGEYIMEKIGMEEKMRDVDLVITGEGKMDRQSAYGKLPTIITHLAKKQNKIVIAVVGDATEVHQDNYPTEIDLVLSLSRGPITLRESILQTKKLAEYTGEDIIRIMNLNSRLK</sequence>
<name>A0ABU3EZD7_9ENTE</name>
<dbReference type="InterPro" id="IPR004381">
    <property type="entry name" value="Glycerate_kinase"/>
</dbReference>
<dbReference type="GO" id="GO:0016301">
    <property type="term" value="F:kinase activity"/>
    <property type="evidence" value="ECO:0007669"/>
    <property type="project" value="UniProtKB-KW"/>
</dbReference>
<gene>
    <name evidence="5" type="ORF">P7D85_10700</name>
</gene>
<evidence type="ECO:0000256" key="2">
    <source>
        <dbReference type="ARBA" id="ARBA00022679"/>
    </source>
</evidence>
<keyword evidence="2 4" id="KW-0808">Transferase</keyword>
<dbReference type="RefSeq" id="WP_311822320.1">
    <property type="nucleotide sequence ID" value="NZ_JARPYF010000005.1"/>
</dbReference>
<keyword evidence="3 4" id="KW-0418">Kinase</keyword>
<dbReference type="PANTHER" id="PTHR21599:SF0">
    <property type="entry name" value="GLYCERATE KINASE"/>
    <property type="match status" value="1"/>
</dbReference>
<accession>A0ABU3EZD7</accession>
<keyword evidence="6" id="KW-1185">Reference proteome</keyword>
<comment type="similarity">
    <text evidence="1 4">Belongs to the glycerate kinase type-1 family.</text>
</comment>
<dbReference type="NCBIfam" id="TIGR00045">
    <property type="entry name" value="glycerate kinase"/>
    <property type="match status" value="1"/>
</dbReference>
<organism evidence="5 6">
    <name type="scientific">Enterococcus hulanensis</name>
    <dbReference type="NCBI Taxonomy" id="2559929"/>
    <lineage>
        <taxon>Bacteria</taxon>
        <taxon>Bacillati</taxon>
        <taxon>Bacillota</taxon>
        <taxon>Bacilli</taxon>
        <taxon>Lactobacillales</taxon>
        <taxon>Enterococcaceae</taxon>
        <taxon>Enterococcus</taxon>
    </lineage>
</organism>
<evidence type="ECO:0000313" key="6">
    <source>
        <dbReference type="Proteomes" id="UP001252875"/>
    </source>
</evidence>
<evidence type="ECO:0000256" key="1">
    <source>
        <dbReference type="ARBA" id="ARBA00006284"/>
    </source>
</evidence>
<evidence type="ECO:0000256" key="3">
    <source>
        <dbReference type="ARBA" id="ARBA00022777"/>
    </source>
</evidence>
<proteinExistence type="inferred from homology"/>
<evidence type="ECO:0000256" key="4">
    <source>
        <dbReference type="PIRNR" id="PIRNR006078"/>
    </source>
</evidence>
<dbReference type="InterPro" id="IPR036129">
    <property type="entry name" value="Glycerate_kinase_sf"/>
</dbReference>